<dbReference type="EMBL" id="JAGIOO010000001">
    <property type="protein sequence ID" value="MBP2478053.1"/>
    <property type="molecule type" value="Genomic_DNA"/>
</dbReference>
<comment type="caution">
    <text evidence="2">The sequence shown here is derived from an EMBL/GenBank/DDBJ whole genome shotgun (WGS) entry which is preliminary data.</text>
</comment>
<evidence type="ECO:0000313" key="3">
    <source>
        <dbReference type="Proteomes" id="UP001519363"/>
    </source>
</evidence>
<keyword evidence="1" id="KW-0732">Signal</keyword>
<dbReference type="Pfam" id="PF12079">
    <property type="entry name" value="DUF3558"/>
    <property type="match status" value="1"/>
</dbReference>
<sequence length="203" mass="21571">MRAVPSAVLVLVVGCAAGCTVTASGTPAPLDSSSAVAQAKALVANRPKEIRLDGVGAEQVCALLTEPQRRNLGIEWVQADPSDGRGRDKFRNKGCSFESGTAPPRYGYAISPVTQEGADVWLRPGATNVEAQLVTVAGYPAVRNRLRGDERACFVDVSVADGQRLGIQYSFDSSPVTETEEQVCRKALDAAELITRNLVRQQG</sequence>
<dbReference type="InterPro" id="IPR024520">
    <property type="entry name" value="DUF3558"/>
</dbReference>
<gene>
    <name evidence="2" type="ORF">JOF53_006925</name>
</gene>
<evidence type="ECO:0008006" key="4">
    <source>
        <dbReference type="Google" id="ProtNLM"/>
    </source>
</evidence>
<dbReference type="PROSITE" id="PS51257">
    <property type="entry name" value="PROKAR_LIPOPROTEIN"/>
    <property type="match status" value="1"/>
</dbReference>
<name>A0ABS5ANB3_9PSEU</name>
<reference evidence="2 3" key="1">
    <citation type="submission" date="2021-03" db="EMBL/GenBank/DDBJ databases">
        <title>Sequencing the genomes of 1000 actinobacteria strains.</title>
        <authorList>
            <person name="Klenk H.-P."/>
        </authorList>
    </citation>
    <scope>NUCLEOTIDE SEQUENCE [LARGE SCALE GENOMIC DNA]</scope>
    <source>
        <strain evidence="2 3">DSM 44580</strain>
    </source>
</reference>
<evidence type="ECO:0000313" key="2">
    <source>
        <dbReference type="EMBL" id="MBP2478053.1"/>
    </source>
</evidence>
<dbReference type="RefSeq" id="WP_086790057.1">
    <property type="nucleotide sequence ID" value="NZ_JAGIOO010000001.1"/>
</dbReference>
<dbReference type="Proteomes" id="UP001519363">
    <property type="component" value="Unassembled WGS sequence"/>
</dbReference>
<keyword evidence="3" id="KW-1185">Reference proteome</keyword>
<evidence type="ECO:0000256" key="1">
    <source>
        <dbReference type="SAM" id="SignalP"/>
    </source>
</evidence>
<feature type="chain" id="PRO_5045599745" description="DUF3558 domain-containing protein" evidence="1">
    <location>
        <begin position="24"/>
        <end position="203"/>
    </location>
</feature>
<accession>A0ABS5ANB3</accession>
<proteinExistence type="predicted"/>
<protein>
    <recommendedName>
        <fullName evidence="4">DUF3558 domain-containing protein</fullName>
    </recommendedName>
</protein>
<organism evidence="2 3">
    <name type="scientific">Crossiella equi</name>
    <dbReference type="NCBI Taxonomy" id="130796"/>
    <lineage>
        <taxon>Bacteria</taxon>
        <taxon>Bacillati</taxon>
        <taxon>Actinomycetota</taxon>
        <taxon>Actinomycetes</taxon>
        <taxon>Pseudonocardiales</taxon>
        <taxon>Pseudonocardiaceae</taxon>
        <taxon>Crossiella</taxon>
    </lineage>
</organism>
<feature type="signal peptide" evidence="1">
    <location>
        <begin position="1"/>
        <end position="23"/>
    </location>
</feature>